<dbReference type="Proteomes" id="UP000694308">
    <property type="component" value="Unassembled WGS sequence"/>
</dbReference>
<organism evidence="1 2">
    <name type="scientific">Clostridium thailandense</name>
    <dbReference type="NCBI Taxonomy" id="2794346"/>
    <lineage>
        <taxon>Bacteria</taxon>
        <taxon>Bacillati</taxon>
        <taxon>Bacillota</taxon>
        <taxon>Clostridia</taxon>
        <taxon>Eubacteriales</taxon>
        <taxon>Clostridiaceae</taxon>
        <taxon>Clostridium</taxon>
    </lineage>
</organism>
<dbReference type="AlphaFoldDB" id="A0A949WQ13"/>
<proteinExistence type="predicted"/>
<keyword evidence="2" id="KW-1185">Reference proteome</keyword>
<evidence type="ECO:0000313" key="2">
    <source>
        <dbReference type="Proteomes" id="UP000694308"/>
    </source>
</evidence>
<comment type="caution">
    <text evidence="1">The sequence shown here is derived from an EMBL/GenBank/DDBJ whole genome shotgun (WGS) entry which is preliminary data.</text>
</comment>
<dbReference type="EMBL" id="JAEEGC010000018">
    <property type="protein sequence ID" value="MBV7272090.1"/>
    <property type="molecule type" value="Genomic_DNA"/>
</dbReference>
<accession>A0A949WQ13</accession>
<reference evidence="1" key="1">
    <citation type="submission" date="2020-12" db="EMBL/GenBank/DDBJ databases">
        <title>Clostridium thailandense sp. nov., a novel acetogenic bacterium isolated from peat land soil in Thailand.</title>
        <authorList>
            <person name="Chaikitkaew S."/>
            <person name="Birkeland N.K."/>
        </authorList>
    </citation>
    <scope>NUCLEOTIDE SEQUENCE</scope>
    <source>
        <strain evidence="1">PL3</strain>
    </source>
</reference>
<gene>
    <name evidence="1" type="ORF">I6U48_04055</name>
</gene>
<dbReference type="RefSeq" id="WP_218319124.1">
    <property type="nucleotide sequence ID" value="NZ_JAEEGC010000018.1"/>
</dbReference>
<sequence length="81" mass="9242">MNWQGTRYKGKESMTRISKNVVIGSFSCLSNIEVTKIKRGLKLMEKELSVKARKTDKKLYFPTFHIFIKKGSASRGLDSAK</sequence>
<protein>
    <submittedName>
        <fullName evidence="1">Uncharacterized protein</fullName>
    </submittedName>
</protein>
<name>A0A949WQ13_9CLOT</name>
<evidence type="ECO:0000313" key="1">
    <source>
        <dbReference type="EMBL" id="MBV7272090.1"/>
    </source>
</evidence>